<proteinExistence type="predicted"/>
<evidence type="ECO:0000313" key="2">
    <source>
        <dbReference type="Proteomes" id="UP000095679"/>
    </source>
</evidence>
<gene>
    <name evidence="1" type="ORF">ERS852450_00109</name>
</gene>
<dbReference type="AlphaFoldDB" id="A0A173XH92"/>
<reference evidence="1 2" key="1">
    <citation type="submission" date="2015-09" db="EMBL/GenBank/DDBJ databases">
        <authorList>
            <consortium name="Pathogen Informatics"/>
        </authorList>
    </citation>
    <scope>NUCLEOTIDE SEQUENCE [LARGE SCALE GENOMIC DNA]</scope>
    <source>
        <strain evidence="1 2">2789STDY5834835</strain>
    </source>
</reference>
<evidence type="ECO:0008006" key="3">
    <source>
        <dbReference type="Google" id="ProtNLM"/>
    </source>
</evidence>
<dbReference type="EMBL" id="CYZL01000001">
    <property type="protein sequence ID" value="CUN50227.1"/>
    <property type="molecule type" value="Genomic_DNA"/>
</dbReference>
<accession>A0A173XH92</accession>
<dbReference type="RefSeq" id="WP_055297796.1">
    <property type="nucleotide sequence ID" value="NZ_BLYK01000008.1"/>
</dbReference>
<evidence type="ECO:0000313" key="1">
    <source>
        <dbReference type="EMBL" id="CUN50227.1"/>
    </source>
</evidence>
<protein>
    <recommendedName>
        <fullName evidence="3">DNA methylase</fullName>
    </recommendedName>
</protein>
<organism evidence="1 2">
    <name type="scientific">Anaerobutyricum hallii</name>
    <dbReference type="NCBI Taxonomy" id="39488"/>
    <lineage>
        <taxon>Bacteria</taxon>
        <taxon>Bacillati</taxon>
        <taxon>Bacillota</taxon>
        <taxon>Clostridia</taxon>
        <taxon>Lachnospirales</taxon>
        <taxon>Lachnospiraceae</taxon>
        <taxon>Anaerobutyricum</taxon>
    </lineage>
</organism>
<name>A0A173XH92_9FIRM</name>
<dbReference type="Proteomes" id="UP000095679">
    <property type="component" value="Unassembled WGS sequence"/>
</dbReference>
<sequence length="319" mass="36425">MKKEEILKVVRSNEGTVLSFPDRGPWGNNRYHGNCSGYIHAFLIDQYNVDFMAEMYAGGGTGYDICKDMQVKYVGADLNPIPVRPNICVCNALTDEIPEEFSEADFVFQHMPYPEIGIKYAGSEYTDPEGKLKTQDIGQMKFKEGMVANNKVTMKLYNSMHPGAKMGILCGNVRRKGKYHDMMLSLALPGEIIQNIVKMQHHCVSDGRTYAKKNFVPIVHENLIILQKPFEKTFYVGYMLPREYQIDIRNSVSATWRDVFRYVLYNIGGKAHYKEIAEAVKGYKKSEKNNNVEAKARQTLRQYTKTFTPLGNGYYKLVA</sequence>